<protein>
    <recommendedName>
        <fullName evidence="6">Ribonuclease P protein component</fullName>
        <shortName evidence="6">RNase P protein</shortName>
        <shortName evidence="6">RNaseP protein</shortName>
        <ecNumber evidence="6">3.1.26.5</ecNumber>
    </recommendedName>
    <alternativeName>
        <fullName evidence="6">Protein C5</fullName>
    </alternativeName>
</protein>
<gene>
    <name evidence="6 7" type="primary">rnpA</name>
    <name evidence="7" type="ORF">DD235_11845</name>
</gene>
<dbReference type="GO" id="GO:0042781">
    <property type="term" value="F:3'-tRNA processing endoribonuclease activity"/>
    <property type="evidence" value="ECO:0007669"/>
    <property type="project" value="TreeGrafter"/>
</dbReference>
<evidence type="ECO:0000313" key="8">
    <source>
        <dbReference type="Proteomes" id="UP000245212"/>
    </source>
</evidence>
<organism evidence="7 8">
    <name type="scientific">Corticimicrobacter populi</name>
    <dbReference type="NCBI Taxonomy" id="2175229"/>
    <lineage>
        <taxon>Bacteria</taxon>
        <taxon>Pseudomonadati</taxon>
        <taxon>Pseudomonadota</taxon>
        <taxon>Betaproteobacteria</taxon>
        <taxon>Burkholderiales</taxon>
        <taxon>Alcaligenaceae</taxon>
        <taxon>Corticimicrobacter</taxon>
    </lineage>
</organism>
<keyword evidence="1 6" id="KW-0819">tRNA processing</keyword>
<comment type="caution">
    <text evidence="7">The sequence shown here is derived from an EMBL/GenBank/DDBJ whole genome shotgun (WGS) entry which is preliminary data.</text>
</comment>
<dbReference type="GO" id="GO:0001682">
    <property type="term" value="P:tRNA 5'-leader removal"/>
    <property type="evidence" value="ECO:0007669"/>
    <property type="project" value="UniProtKB-UniRule"/>
</dbReference>
<keyword evidence="5 6" id="KW-0694">RNA-binding</keyword>
<evidence type="ECO:0000256" key="5">
    <source>
        <dbReference type="ARBA" id="ARBA00022884"/>
    </source>
</evidence>
<accession>A0A2V1JYT4</accession>
<evidence type="ECO:0000256" key="2">
    <source>
        <dbReference type="ARBA" id="ARBA00022722"/>
    </source>
</evidence>
<comment type="catalytic activity">
    <reaction evidence="6">
        <text>Endonucleolytic cleavage of RNA, removing 5'-extranucleotides from tRNA precursor.</text>
        <dbReference type="EC" id="3.1.26.5"/>
    </reaction>
</comment>
<dbReference type="InterPro" id="IPR014721">
    <property type="entry name" value="Ribsml_uS5_D2-typ_fold_subgr"/>
</dbReference>
<dbReference type="Gene3D" id="3.30.230.10">
    <property type="match status" value="1"/>
</dbReference>
<dbReference type="Proteomes" id="UP000245212">
    <property type="component" value="Unassembled WGS sequence"/>
</dbReference>
<dbReference type="InterPro" id="IPR000100">
    <property type="entry name" value="RNase_P"/>
</dbReference>
<proteinExistence type="inferred from homology"/>
<evidence type="ECO:0000256" key="3">
    <source>
        <dbReference type="ARBA" id="ARBA00022759"/>
    </source>
</evidence>
<dbReference type="EMBL" id="QETA01000005">
    <property type="protein sequence ID" value="PWF22292.1"/>
    <property type="molecule type" value="Genomic_DNA"/>
</dbReference>
<comment type="similarity">
    <text evidence="6">Belongs to the RnpA family.</text>
</comment>
<dbReference type="AlphaFoldDB" id="A0A2V1JYT4"/>
<keyword evidence="3 6" id="KW-0255">Endonuclease</keyword>
<dbReference type="GO" id="GO:0030677">
    <property type="term" value="C:ribonuclease P complex"/>
    <property type="evidence" value="ECO:0007669"/>
    <property type="project" value="TreeGrafter"/>
</dbReference>
<keyword evidence="2 6" id="KW-0540">Nuclease</keyword>
<reference evidence="8" key="1">
    <citation type="submission" date="2018-05" db="EMBL/GenBank/DDBJ databases">
        <authorList>
            <person name="Li Y."/>
        </authorList>
    </citation>
    <scope>NUCLEOTIDE SEQUENCE [LARGE SCALE GENOMIC DNA]</scope>
    <source>
        <strain evidence="8">3d-2-2</strain>
    </source>
</reference>
<comment type="function">
    <text evidence="6">RNaseP catalyzes the removal of the 5'-leader sequence from pre-tRNA to produce the mature 5'-terminus. It can also cleave other RNA substrates such as 4.5S RNA. The protein component plays an auxiliary but essential role in vivo by binding to the 5'-leader sequence and broadening the substrate specificity of the ribozyme.</text>
</comment>
<dbReference type="SUPFAM" id="SSF54211">
    <property type="entry name" value="Ribosomal protein S5 domain 2-like"/>
    <property type="match status" value="1"/>
</dbReference>
<dbReference type="PANTHER" id="PTHR33992">
    <property type="entry name" value="RIBONUCLEASE P PROTEIN COMPONENT"/>
    <property type="match status" value="1"/>
</dbReference>
<dbReference type="GO" id="GO:0004526">
    <property type="term" value="F:ribonuclease P activity"/>
    <property type="evidence" value="ECO:0007669"/>
    <property type="project" value="UniProtKB-UniRule"/>
</dbReference>
<name>A0A2V1JYT4_9BURK</name>
<dbReference type="Pfam" id="PF00825">
    <property type="entry name" value="Ribonuclease_P"/>
    <property type="match status" value="1"/>
</dbReference>
<dbReference type="PANTHER" id="PTHR33992:SF1">
    <property type="entry name" value="RIBONUCLEASE P PROTEIN COMPONENT"/>
    <property type="match status" value="1"/>
</dbReference>
<evidence type="ECO:0000313" key="7">
    <source>
        <dbReference type="EMBL" id="PWF22292.1"/>
    </source>
</evidence>
<evidence type="ECO:0000256" key="6">
    <source>
        <dbReference type="HAMAP-Rule" id="MF_00227"/>
    </source>
</evidence>
<dbReference type="GO" id="GO:0000049">
    <property type="term" value="F:tRNA binding"/>
    <property type="evidence" value="ECO:0007669"/>
    <property type="project" value="UniProtKB-UniRule"/>
</dbReference>
<keyword evidence="8" id="KW-1185">Reference proteome</keyword>
<sequence>MEPRPTARFPAAARLLRPSEYAACLKNRRVSRGALFVLHSAPAATSDAPACSRARLGLIVAKRLAPLSVSRNALKRVAREAFRQIQGQLPPADYVVRLGNRIPETSLTELKRQARAELDRHFRRAAQC</sequence>
<comment type="subunit">
    <text evidence="6">Consists of a catalytic RNA component (M1 or rnpB) and a protein subunit.</text>
</comment>
<dbReference type="EC" id="3.1.26.5" evidence="6"/>
<dbReference type="HAMAP" id="MF_00227">
    <property type="entry name" value="RNase_P"/>
    <property type="match status" value="1"/>
</dbReference>
<evidence type="ECO:0000256" key="4">
    <source>
        <dbReference type="ARBA" id="ARBA00022801"/>
    </source>
</evidence>
<keyword evidence="4 6" id="KW-0378">Hydrolase</keyword>
<dbReference type="InterPro" id="IPR020568">
    <property type="entry name" value="Ribosomal_Su5_D2-typ_SF"/>
</dbReference>
<evidence type="ECO:0000256" key="1">
    <source>
        <dbReference type="ARBA" id="ARBA00022694"/>
    </source>
</evidence>